<organism evidence="2 3">
    <name type="scientific">Hydrocarboniclastica marina</name>
    <dbReference type="NCBI Taxonomy" id="2259620"/>
    <lineage>
        <taxon>Bacteria</taxon>
        <taxon>Pseudomonadati</taxon>
        <taxon>Pseudomonadota</taxon>
        <taxon>Gammaproteobacteria</taxon>
        <taxon>Alteromonadales</taxon>
        <taxon>Alteromonadaceae</taxon>
        <taxon>Hydrocarboniclastica</taxon>
    </lineage>
</organism>
<keyword evidence="1" id="KW-1133">Transmembrane helix</keyword>
<sequence>MENRAQSASRYLALKKQLHQDFTENQVDVYALNASDLTKIWIADHLDRGLSELQISAKFEELLGEQALEFTQNGFQIVDAHGATAISIAMDSKVMIALGSDMKRSGNLLGAFRTSVHNGKQYIIFKGNHRLRTTIRGTRYRINNPTIVKLGIGTEGLKAAAKGGVYVALVVSAGVNGFAWVFDEEFGWRDFLRNMAEDVLKAALAAVAGFFAAKGIAAAGAGALVAYGVGAFVAIVSGWGLSDIGPQDLELFVEKIVRLRRQYSTVINDPKTILRNGRLKAEDAVICTASVTGGILIEHVARNVQMRINELVRRLKPTRAY</sequence>
<protein>
    <submittedName>
        <fullName evidence="2">Uncharacterized protein</fullName>
    </submittedName>
</protein>
<evidence type="ECO:0000313" key="2">
    <source>
        <dbReference type="EMBL" id="QCF25049.1"/>
    </source>
</evidence>
<evidence type="ECO:0000313" key="3">
    <source>
        <dbReference type="Proteomes" id="UP000298049"/>
    </source>
</evidence>
<gene>
    <name evidence="2" type="ORF">soil367_03335</name>
</gene>
<reference evidence="2 3" key="1">
    <citation type="submission" date="2018-07" db="EMBL/GenBank/DDBJ databases">
        <title>Marsedoiliclastica nanhaica gen. nov. sp. nov., a novel marine hydrocarbonoclastic bacterium isolated from an in-situ enriched hydrocarbon-degrading consortium in deep-sea sediment.</title>
        <authorList>
            <person name="Dong C."/>
            <person name="Ma T."/>
            <person name="Liu R."/>
            <person name="Shao Z."/>
        </authorList>
    </citation>
    <scope>NUCLEOTIDE SEQUENCE [LARGE SCALE GENOMIC DNA]</scope>
    <source>
        <strain evidence="3">soil36-7</strain>
    </source>
</reference>
<name>A0A4P7XDR9_9ALTE</name>
<dbReference type="AlphaFoldDB" id="A0A4P7XDR9"/>
<feature type="transmembrane region" description="Helical" evidence="1">
    <location>
        <begin position="163"/>
        <end position="182"/>
    </location>
</feature>
<keyword evidence="1" id="KW-0472">Membrane</keyword>
<keyword evidence="3" id="KW-1185">Reference proteome</keyword>
<proteinExistence type="predicted"/>
<feature type="transmembrane region" description="Helical" evidence="1">
    <location>
        <begin position="202"/>
        <end position="235"/>
    </location>
</feature>
<accession>A0A4P7XDR9</accession>
<dbReference type="Proteomes" id="UP000298049">
    <property type="component" value="Chromosome"/>
</dbReference>
<dbReference type="EMBL" id="CP031093">
    <property type="protein sequence ID" value="QCF25049.1"/>
    <property type="molecule type" value="Genomic_DNA"/>
</dbReference>
<keyword evidence="1" id="KW-0812">Transmembrane</keyword>
<evidence type="ECO:0000256" key="1">
    <source>
        <dbReference type="SAM" id="Phobius"/>
    </source>
</evidence>
<dbReference type="KEGG" id="hmi:soil367_03335"/>